<dbReference type="EMBL" id="BMKN01000003">
    <property type="protein sequence ID" value="GGE62767.1"/>
    <property type="molecule type" value="Genomic_DNA"/>
</dbReference>
<accession>A0A917AP49</accession>
<gene>
    <name evidence="2" type="ORF">GCM10011517_33130</name>
</gene>
<organism evidence="2 3">
    <name type="scientific">Actibacterium pelagium</name>
    <dbReference type="NCBI Taxonomy" id="2029103"/>
    <lineage>
        <taxon>Bacteria</taxon>
        <taxon>Pseudomonadati</taxon>
        <taxon>Pseudomonadota</taxon>
        <taxon>Alphaproteobacteria</taxon>
        <taxon>Rhodobacterales</taxon>
        <taxon>Roseobacteraceae</taxon>
        <taxon>Actibacterium</taxon>
    </lineage>
</organism>
<name>A0A917AP49_9RHOB</name>
<protein>
    <submittedName>
        <fullName evidence="2">Uncharacterized protein</fullName>
    </submittedName>
</protein>
<proteinExistence type="predicted"/>
<comment type="caution">
    <text evidence="2">The sequence shown here is derived from an EMBL/GenBank/DDBJ whole genome shotgun (WGS) entry which is preliminary data.</text>
</comment>
<evidence type="ECO:0000313" key="2">
    <source>
        <dbReference type="EMBL" id="GGE62767.1"/>
    </source>
</evidence>
<evidence type="ECO:0000313" key="3">
    <source>
        <dbReference type="Proteomes" id="UP000606730"/>
    </source>
</evidence>
<keyword evidence="1" id="KW-0732">Signal</keyword>
<keyword evidence="3" id="KW-1185">Reference proteome</keyword>
<evidence type="ECO:0000256" key="1">
    <source>
        <dbReference type="SAM" id="SignalP"/>
    </source>
</evidence>
<reference evidence="2" key="2">
    <citation type="submission" date="2020-09" db="EMBL/GenBank/DDBJ databases">
        <authorList>
            <person name="Sun Q."/>
            <person name="Zhou Y."/>
        </authorList>
    </citation>
    <scope>NUCLEOTIDE SEQUENCE</scope>
    <source>
        <strain evidence="2">CGMCC 1.16012</strain>
    </source>
</reference>
<sequence length="113" mass="11689">MRVCEGLKIGQLVLAMGVLFVTLALSADQASAHGGDGAFHEPVSVGSIVENHVEQGHPGHCHGGSFCGGVAVFAGALPSVLPIFTAIRNAIPTDHFRLLNISAFDPPPPRLLS</sequence>
<feature type="chain" id="PRO_5037678806" evidence="1">
    <location>
        <begin position="27"/>
        <end position="113"/>
    </location>
</feature>
<feature type="signal peptide" evidence="1">
    <location>
        <begin position="1"/>
        <end position="26"/>
    </location>
</feature>
<reference evidence="2" key="1">
    <citation type="journal article" date="2014" name="Int. J. Syst. Evol. Microbiol.">
        <title>Complete genome sequence of Corynebacterium casei LMG S-19264T (=DSM 44701T), isolated from a smear-ripened cheese.</title>
        <authorList>
            <consortium name="US DOE Joint Genome Institute (JGI-PGF)"/>
            <person name="Walter F."/>
            <person name="Albersmeier A."/>
            <person name="Kalinowski J."/>
            <person name="Ruckert C."/>
        </authorList>
    </citation>
    <scope>NUCLEOTIDE SEQUENCE</scope>
    <source>
        <strain evidence="2">CGMCC 1.16012</strain>
    </source>
</reference>
<dbReference type="AlphaFoldDB" id="A0A917AP49"/>
<dbReference type="Proteomes" id="UP000606730">
    <property type="component" value="Unassembled WGS sequence"/>
</dbReference>